<keyword evidence="2" id="KW-1185">Reference proteome</keyword>
<dbReference type="InterPro" id="IPR046732">
    <property type="entry name" value="DUF6624"/>
</dbReference>
<dbReference type="EMBL" id="BAAAZG010000015">
    <property type="protein sequence ID" value="GAA4069160.1"/>
    <property type="molecule type" value="Genomic_DNA"/>
</dbReference>
<evidence type="ECO:0000313" key="1">
    <source>
        <dbReference type="EMBL" id="GAA4069160.1"/>
    </source>
</evidence>
<organism evidence="1 2">
    <name type="scientific">Actinomadura miaoliensis</name>
    <dbReference type="NCBI Taxonomy" id="430685"/>
    <lineage>
        <taxon>Bacteria</taxon>
        <taxon>Bacillati</taxon>
        <taxon>Actinomycetota</taxon>
        <taxon>Actinomycetes</taxon>
        <taxon>Streptosporangiales</taxon>
        <taxon>Thermomonosporaceae</taxon>
        <taxon>Actinomadura</taxon>
    </lineage>
</organism>
<accession>A0ABP7VML9</accession>
<protein>
    <submittedName>
        <fullName evidence="1">Uncharacterized protein</fullName>
    </submittedName>
</protein>
<gene>
    <name evidence="1" type="ORF">GCM10022214_25300</name>
</gene>
<evidence type="ECO:0000313" key="2">
    <source>
        <dbReference type="Proteomes" id="UP001500683"/>
    </source>
</evidence>
<reference evidence="2" key="1">
    <citation type="journal article" date="2019" name="Int. J. Syst. Evol. Microbiol.">
        <title>The Global Catalogue of Microorganisms (GCM) 10K type strain sequencing project: providing services to taxonomists for standard genome sequencing and annotation.</title>
        <authorList>
            <consortium name="The Broad Institute Genomics Platform"/>
            <consortium name="The Broad Institute Genome Sequencing Center for Infectious Disease"/>
            <person name="Wu L."/>
            <person name="Ma J."/>
        </authorList>
    </citation>
    <scope>NUCLEOTIDE SEQUENCE [LARGE SCALE GENOMIC DNA]</scope>
    <source>
        <strain evidence="2">JCM 16702</strain>
    </source>
</reference>
<name>A0ABP7VML9_9ACTN</name>
<sequence>MGMTGIDGRLRARLLRRAKRDQWIRTAAPRRVPPHYAVLWLWIDRRNAAWLRRVVRGRGWPGRSMAGEDGAQAAWLIAQHADRSPEAQRMFLDALRGAVASGEADPADLARLEDRVRVNAGRPQLYGTQYGMTETGYGPHPVEDPERLDERRAAVGLPPQAEYDAEIRRLAAEEP</sequence>
<dbReference type="Proteomes" id="UP001500683">
    <property type="component" value="Unassembled WGS sequence"/>
</dbReference>
<comment type="caution">
    <text evidence="1">The sequence shown here is derived from an EMBL/GenBank/DDBJ whole genome shotgun (WGS) entry which is preliminary data.</text>
</comment>
<dbReference type="Pfam" id="PF20329">
    <property type="entry name" value="DUF6624"/>
    <property type="match status" value="1"/>
</dbReference>
<proteinExistence type="predicted"/>